<dbReference type="GO" id="GO:0005739">
    <property type="term" value="C:mitochondrion"/>
    <property type="evidence" value="ECO:0007669"/>
    <property type="project" value="TreeGrafter"/>
</dbReference>
<comment type="pathway">
    <text evidence="2">Lipid metabolism; mitochondrial fatty acid beta-oxidation.</text>
</comment>
<comment type="catalytic activity">
    <reaction evidence="12">
        <text>2-methylbutanoyl-CoA + oxidized [electron-transfer flavoprotein] + H(+) = (2E)-2-methylbut-2-enoyl-CoA + reduced [electron-transfer flavoprotein]</text>
        <dbReference type="Rhea" id="RHEA:43780"/>
        <dbReference type="Rhea" id="RHEA-COMP:10685"/>
        <dbReference type="Rhea" id="RHEA-COMP:10686"/>
        <dbReference type="ChEBI" id="CHEBI:15378"/>
        <dbReference type="ChEBI" id="CHEBI:57336"/>
        <dbReference type="ChEBI" id="CHEBI:57337"/>
        <dbReference type="ChEBI" id="CHEBI:57692"/>
        <dbReference type="ChEBI" id="CHEBI:58307"/>
        <dbReference type="EC" id="1.3.8.5"/>
    </reaction>
    <physiologicalReaction direction="left-to-right" evidence="12">
        <dbReference type="Rhea" id="RHEA:43781"/>
    </physiologicalReaction>
</comment>
<comment type="pathway">
    <text evidence="10">Amino-acid degradation; L-isoleucine degradation.</text>
</comment>
<evidence type="ECO:0000256" key="2">
    <source>
        <dbReference type="ARBA" id="ARBA00005198"/>
    </source>
</evidence>
<dbReference type="InterPro" id="IPR009075">
    <property type="entry name" value="AcylCo_DH/oxidase_C"/>
</dbReference>
<feature type="domain" description="Acyl-CoA oxidase/dehydrogenase middle" evidence="15">
    <location>
        <begin position="148"/>
        <end position="245"/>
    </location>
</feature>
<dbReference type="SUPFAM" id="SSF47203">
    <property type="entry name" value="Acyl-CoA dehydrogenase C-terminal domain-like"/>
    <property type="match status" value="1"/>
</dbReference>
<keyword evidence="7" id="KW-0276">Fatty acid metabolism</keyword>
<dbReference type="PANTHER" id="PTHR43884">
    <property type="entry name" value="ACYL-COA DEHYDROGENASE"/>
    <property type="match status" value="1"/>
</dbReference>
<dbReference type="PANTHER" id="PTHR43884:SF1">
    <property type="entry name" value="SHORT_BRANCHED CHAIN SPECIFIC ACYL-COA DEHYDROGENASE, MITOCHONDRIAL"/>
    <property type="match status" value="1"/>
</dbReference>
<dbReference type="InterPro" id="IPR046373">
    <property type="entry name" value="Acyl-CoA_Oxase/DH_mid-dom_sf"/>
</dbReference>
<dbReference type="InterPro" id="IPR009100">
    <property type="entry name" value="AcylCoA_DH/oxidase_NM_dom_sf"/>
</dbReference>
<evidence type="ECO:0000256" key="12">
    <source>
        <dbReference type="ARBA" id="ARBA00048235"/>
    </source>
</evidence>
<keyword evidence="6 13" id="KW-0274">FAD</keyword>
<dbReference type="CDD" id="cd01158">
    <property type="entry name" value="SCAD_SBCAD"/>
    <property type="match status" value="1"/>
</dbReference>
<evidence type="ECO:0000313" key="18">
    <source>
        <dbReference type="Proteomes" id="UP000704712"/>
    </source>
</evidence>
<comment type="caution">
    <text evidence="17">The sequence shown here is derived from an EMBL/GenBank/DDBJ whole genome shotgun (WGS) entry which is preliminary data.</text>
</comment>
<evidence type="ECO:0000256" key="13">
    <source>
        <dbReference type="RuleBase" id="RU362125"/>
    </source>
</evidence>
<evidence type="ECO:0000256" key="8">
    <source>
        <dbReference type="ARBA" id="ARBA00023002"/>
    </source>
</evidence>
<keyword evidence="9" id="KW-0443">Lipid metabolism</keyword>
<dbReference type="GO" id="GO:0003853">
    <property type="term" value="F:short-chain 2-methyl fatty acyl-CoA dehydrogenase activity"/>
    <property type="evidence" value="ECO:0007669"/>
    <property type="project" value="UniProtKB-EC"/>
</dbReference>
<comment type="cofactor">
    <cofactor evidence="1 13">
        <name>FAD</name>
        <dbReference type="ChEBI" id="CHEBI:57692"/>
    </cofactor>
</comment>
<dbReference type="GO" id="GO:0006631">
    <property type="term" value="P:fatty acid metabolic process"/>
    <property type="evidence" value="ECO:0007669"/>
    <property type="project" value="UniProtKB-KW"/>
</dbReference>
<feature type="domain" description="Acyl-CoA dehydrogenase/oxidase N-terminal" evidence="16">
    <location>
        <begin position="33"/>
        <end position="142"/>
    </location>
</feature>
<evidence type="ECO:0000256" key="4">
    <source>
        <dbReference type="ARBA" id="ARBA00011881"/>
    </source>
</evidence>
<gene>
    <name evidence="17" type="ORF">GN958_ATG13793</name>
</gene>
<evidence type="ECO:0000259" key="15">
    <source>
        <dbReference type="Pfam" id="PF02770"/>
    </source>
</evidence>
<evidence type="ECO:0000256" key="1">
    <source>
        <dbReference type="ARBA" id="ARBA00001974"/>
    </source>
</evidence>
<dbReference type="InterPro" id="IPR006089">
    <property type="entry name" value="Acyl-CoA_DH_CS"/>
</dbReference>
<comment type="similarity">
    <text evidence="3 13">Belongs to the acyl-CoA dehydrogenase family.</text>
</comment>
<comment type="subunit">
    <text evidence="4">Homotetramer.</text>
</comment>
<evidence type="ECO:0000256" key="7">
    <source>
        <dbReference type="ARBA" id="ARBA00022832"/>
    </source>
</evidence>
<evidence type="ECO:0000259" key="16">
    <source>
        <dbReference type="Pfam" id="PF02771"/>
    </source>
</evidence>
<dbReference type="GO" id="GO:0050660">
    <property type="term" value="F:flavin adenine dinucleotide binding"/>
    <property type="evidence" value="ECO:0007669"/>
    <property type="project" value="InterPro"/>
</dbReference>
<dbReference type="Gene3D" id="2.40.110.10">
    <property type="entry name" value="Butyryl-CoA Dehydrogenase, subunit A, domain 2"/>
    <property type="match status" value="1"/>
</dbReference>
<dbReference type="InterPro" id="IPR013786">
    <property type="entry name" value="AcylCoA_DH/ox_N"/>
</dbReference>
<dbReference type="FunFam" id="1.20.140.10:FF:000002">
    <property type="entry name" value="Acyl-CoA dehydrogenase short/branched chain"/>
    <property type="match status" value="1"/>
</dbReference>
<dbReference type="PROSITE" id="PS00072">
    <property type="entry name" value="ACYL_COA_DH_1"/>
    <property type="match status" value="1"/>
</dbReference>
<sequence>MLSATRRLTRSLRRPSALGCRLESSFAPLTQLSEEETMFKDTVARFAADVVAPNVRAMDTAGEMDHAITRGLFENGLLSVEIPADYGGSEASFMNLCLTIEELSKVDPVVGLLVDLQNTVVNNVFLVHGTDEQKEKYLPRLSADMIGSFCLSEAGSGSDAFALKTRAEASPDGSYYSITGQKMWISNAEYSGVYLVFANVDPSKGYKGITCFIVDRDMEGLEIGKPEEKLGIRASSTCPVTLTDVKVPKENILGELGKGYKIAISTLNEGRIGIASQMLGLAQGVYDQTLPYLFERQQFGSPIGEFQAMQHQYAEAALDIETARLLVYNAARLKDAGQPFVKQAAMAKLHASRVAEKTASKCIELLGGIGFTKYLLAEKFYRDAKIGAIYEGTSNMQLTTIAKLVSEEYKSLFFEGFTDQIAARGAPMMSLLFVFAATFILCCTDETIAGKYPVGPNRLLGTCLDAEWVTKMESERGVSSQERDSSGRLVRPFMQAALKYPRYTVNDIRTAAGTAYTDECLGSGVFYGANQLSDGSSRGEVNGTLVIDMGDWDSHVLASMVAAVVAEEVIGYKVSLNYGGPTAEITMRMSSVRTGICTPTHFNIETWPSSTMSKLRAYFNESYLIGGVGYFGGTGLYTTHKFVLDAAAATPPYYPGFWMDYKLTDALINQLNVDTFKASKY</sequence>
<keyword evidence="5 13" id="KW-0285">Flavoprotein</keyword>
<dbReference type="EC" id="1.3.8.5" evidence="11"/>
<dbReference type="Pfam" id="PF00441">
    <property type="entry name" value="Acyl-CoA_dh_1"/>
    <property type="match status" value="1"/>
</dbReference>
<dbReference type="FunFam" id="1.10.540.10:FF:000026">
    <property type="entry name" value="Acyl-CoA dehydrogenase medium chain"/>
    <property type="match status" value="1"/>
</dbReference>
<dbReference type="FunFam" id="2.40.110.10:FF:000001">
    <property type="entry name" value="Acyl-CoA dehydrogenase, mitochondrial"/>
    <property type="match status" value="1"/>
</dbReference>
<evidence type="ECO:0000256" key="5">
    <source>
        <dbReference type="ARBA" id="ARBA00022630"/>
    </source>
</evidence>
<dbReference type="Pfam" id="PF02770">
    <property type="entry name" value="Acyl-CoA_dh_M"/>
    <property type="match status" value="1"/>
</dbReference>
<reference evidence="17" key="1">
    <citation type="submission" date="2020-03" db="EMBL/GenBank/DDBJ databases">
        <title>Hybrid Assembly of Korean Phytophthora infestans isolates.</title>
        <authorList>
            <person name="Prokchorchik M."/>
            <person name="Lee Y."/>
            <person name="Seo J."/>
            <person name="Cho J.-H."/>
            <person name="Park Y.-E."/>
            <person name="Jang D.-C."/>
            <person name="Im J.-S."/>
            <person name="Choi J.-G."/>
            <person name="Park H.-J."/>
            <person name="Lee G.-B."/>
            <person name="Lee Y.-G."/>
            <person name="Hong S.-Y."/>
            <person name="Cho K."/>
            <person name="Sohn K.H."/>
        </authorList>
    </citation>
    <scope>NUCLEOTIDE SEQUENCE</scope>
    <source>
        <strain evidence="17">KR_2_A2</strain>
    </source>
</reference>
<evidence type="ECO:0000256" key="10">
    <source>
        <dbReference type="ARBA" id="ARBA00037895"/>
    </source>
</evidence>
<evidence type="ECO:0000256" key="11">
    <source>
        <dbReference type="ARBA" id="ARBA00039036"/>
    </source>
</evidence>
<dbReference type="InterPro" id="IPR036250">
    <property type="entry name" value="AcylCo_DH-like_C"/>
</dbReference>
<evidence type="ECO:0000313" key="17">
    <source>
        <dbReference type="EMBL" id="KAF4136987.1"/>
    </source>
</evidence>
<dbReference type="Gene3D" id="1.20.140.10">
    <property type="entry name" value="Butyryl-CoA Dehydrogenase, subunit A, domain 3"/>
    <property type="match status" value="1"/>
</dbReference>
<accession>A0A8S9UBV5</accession>
<dbReference type="AlphaFoldDB" id="A0A8S9UBV5"/>
<evidence type="ECO:0000256" key="6">
    <source>
        <dbReference type="ARBA" id="ARBA00022827"/>
    </source>
</evidence>
<dbReference type="EMBL" id="JAACNO010001880">
    <property type="protein sequence ID" value="KAF4136987.1"/>
    <property type="molecule type" value="Genomic_DNA"/>
</dbReference>
<feature type="domain" description="Acyl-CoA dehydrogenase/oxidase C-terminal" evidence="14">
    <location>
        <begin position="257"/>
        <end position="403"/>
    </location>
</feature>
<dbReference type="InterPro" id="IPR037069">
    <property type="entry name" value="AcylCoA_DH/ox_N_sf"/>
</dbReference>
<proteinExistence type="inferred from homology"/>
<evidence type="ECO:0000256" key="9">
    <source>
        <dbReference type="ARBA" id="ARBA00023098"/>
    </source>
</evidence>
<name>A0A8S9UBV5_PHYIN</name>
<keyword evidence="8 13" id="KW-0560">Oxidoreductase</keyword>
<dbReference type="Pfam" id="PF02771">
    <property type="entry name" value="Acyl-CoA_dh_N"/>
    <property type="match status" value="1"/>
</dbReference>
<dbReference type="Gene3D" id="1.10.540.10">
    <property type="entry name" value="Acyl-CoA dehydrogenase/oxidase, N-terminal domain"/>
    <property type="match status" value="1"/>
</dbReference>
<dbReference type="InterPro" id="IPR006091">
    <property type="entry name" value="Acyl-CoA_Oxase/DH_mid-dom"/>
</dbReference>
<evidence type="ECO:0000256" key="3">
    <source>
        <dbReference type="ARBA" id="ARBA00009347"/>
    </source>
</evidence>
<organism evidence="17 18">
    <name type="scientific">Phytophthora infestans</name>
    <name type="common">Potato late blight agent</name>
    <name type="synonym">Botrytis infestans</name>
    <dbReference type="NCBI Taxonomy" id="4787"/>
    <lineage>
        <taxon>Eukaryota</taxon>
        <taxon>Sar</taxon>
        <taxon>Stramenopiles</taxon>
        <taxon>Oomycota</taxon>
        <taxon>Peronosporomycetes</taxon>
        <taxon>Peronosporales</taxon>
        <taxon>Peronosporaceae</taxon>
        <taxon>Phytophthora</taxon>
    </lineage>
</organism>
<dbReference type="SUPFAM" id="SSF56645">
    <property type="entry name" value="Acyl-CoA dehydrogenase NM domain-like"/>
    <property type="match status" value="1"/>
</dbReference>
<dbReference type="Proteomes" id="UP000704712">
    <property type="component" value="Unassembled WGS sequence"/>
</dbReference>
<protein>
    <recommendedName>
        <fullName evidence="11">short-chain 2-methylacyl-CoA dehydrogenase</fullName>
        <ecNumber evidence="11">1.3.8.5</ecNumber>
    </recommendedName>
</protein>
<evidence type="ECO:0000259" key="14">
    <source>
        <dbReference type="Pfam" id="PF00441"/>
    </source>
</evidence>